<keyword evidence="2" id="KW-1185">Reference proteome</keyword>
<feature type="region of interest" description="Disordered" evidence="1">
    <location>
        <begin position="243"/>
        <end position="264"/>
    </location>
</feature>
<reference evidence="3" key="1">
    <citation type="submission" date="2025-08" db="UniProtKB">
        <authorList>
            <consortium name="RefSeq"/>
        </authorList>
    </citation>
    <scope>IDENTIFICATION</scope>
</reference>
<dbReference type="Proteomes" id="UP000695007">
    <property type="component" value="Unplaced"/>
</dbReference>
<name>A0AAJ6YI45_9HYME</name>
<gene>
    <name evidence="3" type="primary">LOC105362701</name>
</gene>
<proteinExistence type="predicted"/>
<accession>A0AAJ6YI45</accession>
<dbReference type="RefSeq" id="XP_011498489.1">
    <property type="nucleotide sequence ID" value="XM_011500187.1"/>
</dbReference>
<evidence type="ECO:0000313" key="3">
    <source>
        <dbReference type="RefSeq" id="XP_011498489.1"/>
    </source>
</evidence>
<protein>
    <submittedName>
        <fullName evidence="3">Probable basic-leucine zipper transcription factor R</fullName>
    </submittedName>
</protein>
<feature type="compositionally biased region" description="Low complexity" evidence="1">
    <location>
        <begin position="187"/>
        <end position="197"/>
    </location>
</feature>
<feature type="compositionally biased region" description="Polar residues" evidence="1">
    <location>
        <begin position="172"/>
        <end position="181"/>
    </location>
</feature>
<evidence type="ECO:0000313" key="2">
    <source>
        <dbReference type="Proteomes" id="UP000695007"/>
    </source>
</evidence>
<feature type="compositionally biased region" description="Low complexity" evidence="1">
    <location>
        <begin position="155"/>
        <end position="171"/>
    </location>
</feature>
<dbReference type="GeneID" id="105362701"/>
<dbReference type="AlphaFoldDB" id="A0AAJ6YI45"/>
<feature type="region of interest" description="Disordered" evidence="1">
    <location>
        <begin position="150"/>
        <end position="213"/>
    </location>
</feature>
<sequence length="264" mass="28945">MSIQIQDNESVVVSEGWAGLLASIGLLVAGVAELFVSGYTCATLAPELCSCLRPSNDDTETTTIDGKTFKTRNMVHQWVITQNHMPKNQPIYVVQPVVPVHPLVQAPYGMHPPPGKFPGGFLTTPGGAPAYGTVPILPAHLAYPARPPSQIIRGKQQQQQQQQQQQKKLQLSSEQSDNGGEQRQRRFSSNSQQQQHHNSADDRHSNVSNKPMASIGEDHLKDLAHTYTGLDKRISEEFISIAMDPERKSKALSNHGSEVSAARK</sequence>
<organism evidence="2 3">
    <name type="scientific">Ceratosolen solmsi marchali</name>
    <dbReference type="NCBI Taxonomy" id="326594"/>
    <lineage>
        <taxon>Eukaryota</taxon>
        <taxon>Metazoa</taxon>
        <taxon>Ecdysozoa</taxon>
        <taxon>Arthropoda</taxon>
        <taxon>Hexapoda</taxon>
        <taxon>Insecta</taxon>
        <taxon>Pterygota</taxon>
        <taxon>Neoptera</taxon>
        <taxon>Endopterygota</taxon>
        <taxon>Hymenoptera</taxon>
        <taxon>Apocrita</taxon>
        <taxon>Proctotrupomorpha</taxon>
        <taxon>Chalcidoidea</taxon>
        <taxon>Agaonidae</taxon>
        <taxon>Agaoninae</taxon>
        <taxon>Ceratosolen</taxon>
    </lineage>
</organism>
<evidence type="ECO:0000256" key="1">
    <source>
        <dbReference type="SAM" id="MobiDB-lite"/>
    </source>
</evidence>
<dbReference type="KEGG" id="csol:105362701"/>